<dbReference type="InterPro" id="IPR011051">
    <property type="entry name" value="RmlC_Cupin_sf"/>
</dbReference>
<dbReference type="Proteomes" id="UP001168380">
    <property type="component" value="Unassembled WGS sequence"/>
</dbReference>
<organism evidence="1 2">
    <name type="scientific">Gilvimarinus algae</name>
    <dbReference type="NCBI Taxonomy" id="3058037"/>
    <lineage>
        <taxon>Bacteria</taxon>
        <taxon>Pseudomonadati</taxon>
        <taxon>Pseudomonadota</taxon>
        <taxon>Gammaproteobacteria</taxon>
        <taxon>Cellvibrionales</taxon>
        <taxon>Cellvibrionaceae</taxon>
        <taxon>Gilvimarinus</taxon>
    </lineage>
</organism>
<dbReference type="EMBL" id="JAULRT010000052">
    <property type="protein sequence ID" value="MDO3382314.1"/>
    <property type="molecule type" value="Genomic_DNA"/>
</dbReference>
<reference evidence="1" key="1">
    <citation type="submission" date="2023-07" db="EMBL/GenBank/DDBJ databases">
        <title>Gilvimarinus algae sp. nov., isolated from the surface of Kelp.</title>
        <authorList>
            <person name="Sun Y.Y."/>
            <person name="Gong Y."/>
            <person name="Du Z.J."/>
        </authorList>
    </citation>
    <scope>NUCLEOTIDE SEQUENCE</scope>
    <source>
        <strain evidence="1">SDUM040014</strain>
    </source>
</reference>
<proteinExistence type="predicted"/>
<evidence type="ECO:0000313" key="2">
    <source>
        <dbReference type="Proteomes" id="UP001168380"/>
    </source>
</evidence>
<protein>
    <submittedName>
        <fullName evidence="1">Uncharacterized protein</fullName>
    </submittedName>
</protein>
<dbReference type="RefSeq" id="WP_302712495.1">
    <property type="nucleotide sequence ID" value="NZ_JAULRT010000052.1"/>
</dbReference>
<evidence type="ECO:0000313" key="1">
    <source>
        <dbReference type="EMBL" id="MDO3382314.1"/>
    </source>
</evidence>
<keyword evidence="2" id="KW-1185">Reference proteome</keyword>
<gene>
    <name evidence="1" type="ORF">QWI16_09010</name>
</gene>
<name>A0ABT8TFL9_9GAMM</name>
<sequence>MQIQSVRDPEAFVQALGSSAPAGQLHAIEFEHNAFYLEAPRCEALIAVLDKGEPGVRAVIAAATAETRTLVGGWSQTGCLARLAEALGAPVLELDAAVSLVPVVIPKPWGREVWYTGMEKRGQAGVGDEVRVTPLAWLLSLMPKAFAMGDPESLTLLKVLDPLADEVFGDLYFEMHERKQEVYVVTHVDRRAWPNGEGGIRFGFCPEKRQQYASDENFKTAYAAAVKSYEQARRKIDGKLDQVRQGKGIGLNEPVSPATVSAWLAGVDPALREREKLLRLEMERFTRVLPLKVGDVVKVPCYTPHSLLHGVRTVEFQTPVYERKILAFAQKVLTQPHWDTEEALEKVALEANLPELGAVTRPCPELVCQQVVDFDDFAVWRLSALETCDYPLEGLQDYRLVMAISGEVSLPGKVLAPEQAALVPANARAGLRLQLQKGAVALIARALGGKC</sequence>
<dbReference type="SUPFAM" id="SSF51182">
    <property type="entry name" value="RmlC-like cupins"/>
    <property type="match status" value="1"/>
</dbReference>
<comment type="caution">
    <text evidence="1">The sequence shown here is derived from an EMBL/GenBank/DDBJ whole genome shotgun (WGS) entry which is preliminary data.</text>
</comment>
<accession>A0ABT8TFL9</accession>